<dbReference type="PANTHER" id="PTHR43877">
    <property type="entry name" value="AMINOALKYLPHOSPHONATE N-ACETYLTRANSFERASE-RELATED-RELATED"/>
    <property type="match status" value="1"/>
</dbReference>
<dbReference type="InterPro" id="IPR050832">
    <property type="entry name" value="Bact_Acetyltransf"/>
</dbReference>
<sequence>MSRLRVEAAHLEDPANAAGVVSCLDAYAASDMGLGRPLTAAVKAELIPGLRRTPGAVVFLAWSGELAVGVAVCLMGYSTFNARPRLNVHDLAVIPARQGQGVGRGLLEAVIRHAEEQGCVAVTLEVRTDNDRAMGLYRSMGFGDGGEPMLFWKKEL</sequence>
<dbReference type="Pfam" id="PF00583">
    <property type="entry name" value="Acetyltransf_1"/>
    <property type="match status" value="1"/>
</dbReference>
<dbReference type="SUPFAM" id="SSF55729">
    <property type="entry name" value="Acyl-CoA N-acyltransferases (Nat)"/>
    <property type="match status" value="1"/>
</dbReference>
<proteinExistence type="predicted"/>
<keyword evidence="4" id="KW-0689">Ribosomal protein</keyword>
<evidence type="ECO:0000259" key="3">
    <source>
        <dbReference type="PROSITE" id="PS51186"/>
    </source>
</evidence>
<gene>
    <name evidence="4" type="ORF">J2T57_001800</name>
</gene>
<dbReference type="RefSeq" id="WP_253476849.1">
    <property type="nucleotide sequence ID" value="NZ_JALJXV010000004.1"/>
</dbReference>
<dbReference type="Proteomes" id="UP001205843">
    <property type="component" value="Unassembled WGS sequence"/>
</dbReference>
<dbReference type="CDD" id="cd04301">
    <property type="entry name" value="NAT_SF"/>
    <property type="match status" value="1"/>
</dbReference>
<name>A0AAE3KG04_9GAMM</name>
<feature type="domain" description="N-acetyltransferase" evidence="3">
    <location>
        <begin position="9"/>
        <end position="156"/>
    </location>
</feature>
<keyword evidence="1" id="KW-0808">Transferase</keyword>
<organism evidence="4 5">
    <name type="scientific">Natronocella acetinitrilica</name>
    <dbReference type="NCBI Taxonomy" id="414046"/>
    <lineage>
        <taxon>Bacteria</taxon>
        <taxon>Pseudomonadati</taxon>
        <taxon>Pseudomonadota</taxon>
        <taxon>Gammaproteobacteria</taxon>
        <taxon>Chromatiales</taxon>
        <taxon>Ectothiorhodospiraceae</taxon>
        <taxon>Natronocella</taxon>
    </lineage>
</organism>
<evidence type="ECO:0000256" key="1">
    <source>
        <dbReference type="ARBA" id="ARBA00022679"/>
    </source>
</evidence>
<dbReference type="Gene3D" id="3.40.630.30">
    <property type="match status" value="1"/>
</dbReference>
<evidence type="ECO:0000256" key="2">
    <source>
        <dbReference type="ARBA" id="ARBA00023315"/>
    </source>
</evidence>
<dbReference type="EMBL" id="JALJXV010000004">
    <property type="protein sequence ID" value="MCP1674662.1"/>
    <property type="molecule type" value="Genomic_DNA"/>
</dbReference>
<dbReference type="InterPro" id="IPR016181">
    <property type="entry name" value="Acyl_CoA_acyltransferase"/>
</dbReference>
<comment type="caution">
    <text evidence="4">The sequence shown here is derived from an EMBL/GenBank/DDBJ whole genome shotgun (WGS) entry which is preliminary data.</text>
</comment>
<dbReference type="GO" id="GO:0016747">
    <property type="term" value="F:acyltransferase activity, transferring groups other than amino-acyl groups"/>
    <property type="evidence" value="ECO:0007669"/>
    <property type="project" value="InterPro"/>
</dbReference>
<dbReference type="PROSITE" id="PS51186">
    <property type="entry name" value="GNAT"/>
    <property type="match status" value="1"/>
</dbReference>
<dbReference type="GO" id="GO:0005840">
    <property type="term" value="C:ribosome"/>
    <property type="evidence" value="ECO:0007669"/>
    <property type="project" value="UniProtKB-KW"/>
</dbReference>
<dbReference type="InterPro" id="IPR000182">
    <property type="entry name" value="GNAT_dom"/>
</dbReference>
<evidence type="ECO:0000313" key="5">
    <source>
        <dbReference type="Proteomes" id="UP001205843"/>
    </source>
</evidence>
<evidence type="ECO:0000313" key="4">
    <source>
        <dbReference type="EMBL" id="MCP1674662.1"/>
    </source>
</evidence>
<dbReference type="AlphaFoldDB" id="A0AAE3KG04"/>
<keyword evidence="2" id="KW-0012">Acyltransferase</keyword>
<reference evidence="4" key="1">
    <citation type="submission" date="2022-03" db="EMBL/GenBank/DDBJ databases">
        <title>Genomic Encyclopedia of Type Strains, Phase III (KMG-III): the genomes of soil and plant-associated and newly described type strains.</title>
        <authorList>
            <person name="Whitman W."/>
        </authorList>
    </citation>
    <scope>NUCLEOTIDE SEQUENCE</scope>
    <source>
        <strain evidence="4">ANL 6-2</strain>
    </source>
</reference>
<protein>
    <submittedName>
        <fullName evidence="4">Ribosomal protein S18 acetylase RimI-like enzyme</fullName>
    </submittedName>
</protein>
<keyword evidence="5" id="KW-1185">Reference proteome</keyword>
<keyword evidence="4" id="KW-0687">Ribonucleoprotein</keyword>
<accession>A0AAE3KG04</accession>